<accession>A0A5C5WE23</accession>
<comment type="caution">
    <text evidence="2">The sequence shown here is derived from an EMBL/GenBank/DDBJ whole genome shotgun (WGS) entry which is preliminary data.</text>
</comment>
<keyword evidence="1" id="KW-0472">Membrane</keyword>
<dbReference type="EMBL" id="SJPH01000001">
    <property type="protein sequence ID" value="TWT48850.1"/>
    <property type="molecule type" value="Genomic_DNA"/>
</dbReference>
<reference evidence="2 3" key="1">
    <citation type="submission" date="2019-02" db="EMBL/GenBank/DDBJ databases">
        <title>Deep-cultivation of Planctomycetes and their phenomic and genomic characterization uncovers novel biology.</title>
        <authorList>
            <person name="Wiegand S."/>
            <person name="Jogler M."/>
            <person name="Boedeker C."/>
            <person name="Pinto D."/>
            <person name="Vollmers J."/>
            <person name="Rivas-Marin E."/>
            <person name="Kohn T."/>
            <person name="Peeters S.H."/>
            <person name="Heuer A."/>
            <person name="Rast P."/>
            <person name="Oberbeckmann S."/>
            <person name="Bunk B."/>
            <person name="Jeske O."/>
            <person name="Meyerdierks A."/>
            <person name="Storesund J.E."/>
            <person name="Kallscheuer N."/>
            <person name="Luecker S."/>
            <person name="Lage O.M."/>
            <person name="Pohl T."/>
            <person name="Merkel B.J."/>
            <person name="Hornburger P."/>
            <person name="Mueller R.-W."/>
            <person name="Bruemmer F."/>
            <person name="Labrenz M."/>
            <person name="Spormann A.M."/>
            <person name="Op Den Camp H."/>
            <person name="Overmann J."/>
            <person name="Amann R."/>
            <person name="Jetten M.S.M."/>
            <person name="Mascher T."/>
            <person name="Medema M.H."/>
            <person name="Devos D.P."/>
            <person name="Kaster A.-K."/>
            <person name="Ovreas L."/>
            <person name="Rohde M."/>
            <person name="Galperin M.Y."/>
            <person name="Jogler C."/>
        </authorList>
    </citation>
    <scope>NUCLEOTIDE SEQUENCE [LARGE SCALE GENOMIC DNA]</scope>
    <source>
        <strain evidence="2 3">Pla111</strain>
    </source>
</reference>
<organism evidence="2 3">
    <name type="scientific">Botrimarina hoheduenensis</name>
    <dbReference type="NCBI Taxonomy" id="2528000"/>
    <lineage>
        <taxon>Bacteria</taxon>
        <taxon>Pseudomonadati</taxon>
        <taxon>Planctomycetota</taxon>
        <taxon>Planctomycetia</taxon>
        <taxon>Pirellulales</taxon>
        <taxon>Lacipirellulaceae</taxon>
        <taxon>Botrimarina</taxon>
    </lineage>
</organism>
<feature type="transmembrane region" description="Helical" evidence="1">
    <location>
        <begin position="101"/>
        <end position="120"/>
    </location>
</feature>
<proteinExistence type="predicted"/>
<sequence>MASLLDRRYALPLIPLVGIGAVVIVVAAWLGGVEATRMAVAGVLIAVGLHGAAEALAAALAWLTGGLGSLERMLFTMLVRATGAMMVVLIAIAGLGLEPKLVALIALPIYLSLIAGEAIGAMQLHPSQRLALQVVSREEAA</sequence>
<evidence type="ECO:0000256" key="1">
    <source>
        <dbReference type="SAM" id="Phobius"/>
    </source>
</evidence>
<name>A0A5C5WE23_9BACT</name>
<dbReference type="Proteomes" id="UP000318995">
    <property type="component" value="Unassembled WGS sequence"/>
</dbReference>
<feature type="transmembrane region" description="Helical" evidence="1">
    <location>
        <begin position="38"/>
        <end position="62"/>
    </location>
</feature>
<feature type="transmembrane region" description="Helical" evidence="1">
    <location>
        <begin position="74"/>
        <end position="95"/>
    </location>
</feature>
<dbReference type="AlphaFoldDB" id="A0A5C5WE23"/>
<keyword evidence="3" id="KW-1185">Reference proteome</keyword>
<dbReference type="RefSeq" id="WP_146571218.1">
    <property type="nucleotide sequence ID" value="NZ_SJPH01000001.1"/>
</dbReference>
<evidence type="ECO:0000313" key="2">
    <source>
        <dbReference type="EMBL" id="TWT48850.1"/>
    </source>
</evidence>
<keyword evidence="1" id="KW-0812">Transmembrane</keyword>
<dbReference type="OrthoDB" id="9993132at2"/>
<evidence type="ECO:0000313" key="3">
    <source>
        <dbReference type="Proteomes" id="UP000318995"/>
    </source>
</evidence>
<feature type="transmembrane region" description="Helical" evidence="1">
    <location>
        <begin position="12"/>
        <end position="32"/>
    </location>
</feature>
<gene>
    <name evidence="2" type="ORF">Pla111_06260</name>
</gene>
<protein>
    <submittedName>
        <fullName evidence="2">Uncharacterized protein</fullName>
    </submittedName>
</protein>
<keyword evidence="1" id="KW-1133">Transmembrane helix</keyword>